<accession>A0A508AU58</accession>
<name>A0A508AU58_9GAMM</name>
<dbReference type="Proteomes" id="UP000318212">
    <property type="component" value="Unassembled WGS sequence"/>
</dbReference>
<gene>
    <name evidence="1" type="ORF">FKV25_02000</name>
</gene>
<keyword evidence="2" id="KW-1185">Reference proteome</keyword>
<evidence type="ECO:0008006" key="3">
    <source>
        <dbReference type="Google" id="ProtNLM"/>
    </source>
</evidence>
<protein>
    <recommendedName>
        <fullName evidence="3">Mor transcription activator domain-containing protein</fullName>
    </recommendedName>
</protein>
<dbReference type="EMBL" id="VICE01000014">
    <property type="protein sequence ID" value="TQD51228.1"/>
    <property type="molecule type" value="Genomic_DNA"/>
</dbReference>
<reference evidence="1 2" key="1">
    <citation type="submission" date="2019-06" db="EMBL/GenBank/DDBJ databases">
        <title>Lysobacter alkalisoli sp. nov. isolated from saline soil.</title>
        <authorList>
            <person name="Sun J.-Q."/>
            <person name="Xu L."/>
        </authorList>
    </citation>
    <scope>NUCLEOTIDE SEQUENCE [LARGE SCALE GENOMIC DNA]</scope>
    <source>
        <strain evidence="1 2">JCM 31130</strain>
    </source>
</reference>
<organism evidence="1 2">
    <name type="scientific">Marilutibacter aestuarii</name>
    <dbReference type="NCBI Taxonomy" id="1706195"/>
    <lineage>
        <taxon>Bacteria</taxon>
        <taxon>Pseudomonadati</taxon>
        <taxon>Pseudomonadota</taxon>
        <taxon>Gammaproteobacteria</taxon>
        <taxon>Lysobacterales</taxon>
        <taxon>Lysobacteraceae</taxon>
        <taxon>Marilutibacter</taxon>
    </lineage>
</organism>
<evidence type="ECO:0000313" key="2">
    <source>
        <dbReference type="Proteomes" id="UP000318212"/>
    </source>
</evidence>
<dbReference type="OrthoDB" id="6053249at2"/>
<comment type="caution">
    <text evidence="1">The sequence shown here is derived from an EMBL/GenBank/DDBJ whole genome shotgun (WGS) entry which is preliminary data.</text>
</comment>
<evidence type="ECO:0000313" key="1">
    <source>
        <dbReference type="EMBL" id="TQD51228.1"/>
    </source>
</evidence>
<sequence length="106" mass="11626">MSNSRDLDKTEALRAELVQAIVEDLGATESIALPFANVIVDYLQREYPGERLYIPKPGRQYDVSQMEVELRNGADASRVAGRHGITVRHLRRLLPGGLPKGGAEAA</sequence>
<proteinExistence type="predicted"/>
<dbReference type="AlphaFoldDB" id="A0A508AU58"/>
<dbReference type="RefSeq" id="WP_141517118.1">
    <property type="nucleotide sequence ID" value="NZ_VICE01000014.1"/>
</dbReference>